<organism evidence="1 2">
    <name type="scientific">Weizmannia acidilactici</name>
    <dbReference type="NCBI Taxonomy" id="2607726"/>
    <lineage>
        <taxon>Bacteria</taxon>
        <taxon>Bacillati</taxon>
        <taxon>Bacillota</taxon>
        <taxon>Bacilli</taxon>
        <taxon>Bacillales</taxon>
        <taxon>Bacillaceae</taxon>
        <taxon>Heyndrickxia</taxon>
    </lineage>
</organism>
<gene>
    <name evidence="1" type="primary">yppC</name>
    <name evidence="1" type="ORF">BpJC7_20470</name>
</gene>
<evidence type="ECO:0000313" key="2">
    <source>
        <dbReference type="Proteomes" id="UP000391919"/>
    </source>
</evidence>
<dbReference type="Pfam" id="PF10720">
    <property type="entry name" value="DUF2515"/>
    <property type="match status" value="1"/>
</dbReference>
<evidence type="ECO:0000313" key="1">
    <source>
        <dbReference type="EMBL" id="GER70744.1"/>
    </source>
</evidence>
<proteinExistence type="predicted"/>
<protein>
    <recommendedName>
        <fullName evidence="3">DUF2515 domain-containing protein</fullName>
    </recommendedName>
</protein>
<dbReference type="InterPro" id="IPR019658">
    <property type="entry name" value="DUF2515"/>
</dbReference>
<accession>A0A5J4JP05</accession>
<evidence type="ECO:0008006" key="3">
    <source>
        <dbReference type="Google" id="ProtNLM"/>
    </source>
</evidence>
<comment type="caution">
    <text evidence="1">The sequence shown here is derived from an EMBL/GenBank/DDBJ whole genome shotgun (WGS) entry which is preliminary data.</text>
</comment>
<dbReference type="AlphaFoldDB" id="A0A5J4JP05"/>
<keyword evidence="2" id="KW-1185">Reference proteome</keyword>
<dbReference type="Proteomes" id="UP000391919">
    <property type="component" value="Unassembled WGS sequence"/>
</dbReference>
<dbReference type="RefSeq" id="WP_151680731.1">
    <property type="nucleotide sequence ID" value="NZ_BKZP01000027.1"/>
</dbReference>
<dbReference type="EMBL" id="BKZQ01000026">
    <property type="protein sequence ID" value="GER70744.1"/>
    <property type="molecule type" value="Genomic_DNA"/>
</dbReference>
<name>A0A5J4JP05_9BACI</name>
<reference evidence="1 2" key="1">
    <citation type="submission" date="2019-09" db="EMBL/GenBank/DDBJ databases">
        <title>Draft genome sequence of Bacillus sp. JC-7.</title>
        <authorList>
            <person name="Tanaka N."/>
            <person name="Shiwa Y."/>
            <person name="Fujita N."/>
            <person name="Tanasupawat S."/>
        </authorList>
    </citation>
    <scope>NUCLEOTIDE SEQUENCE [LARGE SCALE GENOMIC DNA]</scope>
    <source>
        <strain evidence="1 2">JC-7</strain>
    </source>
</reference>
<sequence>MPKNRLDPGQWVKRIRAETSKLNQDNITRTDAYFQFYRRHPEIKWAFLASMVSRNAGWNMCDLGGVLSAMIPEQARKQLFSTYERANWMIFHDAYPQLLVYRYATLYDPGLLEILPAFQTSRFMVTEWAHFFQYRNQERLLNALIINEQNLIQHPVVGHPYYRRRVFSSIWYRLQDLFHLNCVVFPTLEGRLYGDSVVHFNNTGKRIALGKRLAGILFHPDIYTRFFRFALNIPHTGSRYDYECLFGLTQDAPALRAIFPVVRHDWKEKRDWSKGKKLQKEWFLPGELEHPLDITNWYFRKRKRIRQFSAMAEQLKRW</sequence>